<dbReference type="Gene3D" id="3.40.309.10">
    <property type="entry name" value="Aldehyde Dehydrogenase, Chain A, domain 2"/>
    <property type="match status" value="1"/>
</dbReference>
<evidence type="ECO:0000259" key="6">
    <source>
        <dbReference type="Pfam" id="PF00171"/>
    </source>
</evidence>
<dbReference type="AlphaFoldDB" id="A0A919V6B8"/>
<dbReference type="Pfam" id="PF00171">
    <property type="entry name" value="Aldedh"/>
    <property type="match status" value="1"/>
</dbReference>
<dbReference type="RefSeq" id="WP_204025092.1">
    <property type="nucleotide sequence ID" value="NZ_BOOW01000015.1"/>
</dbReference>
<dbReference type="GO" id="GO:0016620">
    <property type="term" value="F:oxidoreductase activity, acting on the aldehyde or oxo group of donors, NAD or NADP as acceptor"/>
    <property type="evidence" value="ECO:0007669"/>
    <property type="project" value="InterPro"/>
</dbReference>
<protein>
    <submittedName>
        <fullName evidence="7">Aldehyde dehydrogenase</fullName>
    </submittedName>
</protein>
<feature type="domain" description="Aldehyde dehydrogenase" evidence="6">
    <location>
        <begin position="14"/>
        <end position="479"/>
    </location>
</feature>
<proteinExistence type="inferred from homology"/>
<keyword evidence="5" id="KW-0175">Coiled coil</keyword>
<name>A0A919V6B8_9ACTN</name>
<evidence type="ECO:0000256" key="3">
    <source>
        <dbReference type="PROSITE-ProRule" id="PRU10007"/>
    </source>
</evidence>
<dbReference type="EMBL" id="BOOW01000015">
    <property type="protein sequence ID" value="GII92328.1"/>
    <property type="molecule type" value="Genomic_DNA"/>
</dbReference>
<dbReference type="FunFam" id="3.40.605.10:FF:000007">
    <property type="entry name" value="NAD/NADP-dependent betaine aldehyde dehydrogenase"/>
    <property type="match status" value="1"/>
</dbReference>
<dbReference type="SUPFAM" id="SSF53720">
    <property type="entry name" value="ALDH-like"/>
    <property type="match status" value="1"/>
</dbReference>
<gene>
    <name evidence="7" type="ORF">Ssi02_25590</name>
</gene>
<dbReference type="InterPro" id="IPR016162">
    <property type="entry name" value="Ald_DH_N"/>
</dbReference>
<evidence type="ECO:0000256" key="2">
    <source>
        <dbReference type="ARBA" id="ARBA00023002"/>
    </source>
</evidence>
<evidence type="ECO:0000256" key="1">
    <source>
        <dbReference type="ARBA" id="ARBA00009986"/>
    </source>
</evidence>
<evidence type="ECO:0000313" key="8">
    <source>
        <dbReference type="Proteomes" id="UP000606172"/>
    </source>
</evidence>
<dbReference type="PROSITE" id="PS00070">
    <property type="entry name" value="ALDEHYDE_DEHYDR_CYS"/>
    <property type="match status" value="1"/>
</dbReference>
<comment type="similarity">
    <text evidence="1 4">Belongs to the aldehyde dehydrogenase family.</text>
</comment>
<dbReference type="InterPro" id="IPR029510">
    <property type="entry name" value="Ald_DH_CS_GLU"/>
</dbReference>
<evidence type="ECO:0000256" key="4">
    <source>
        <dbReference type="RuleBase" id="RU003345"/>
    </source>
</evidence>
<evidence type="ECO:0000313" key="7">
    <source>
        <dbReference type="EMBL" id="GII92328.1"/>
    </source>
</evidence>
<organism evidence="7 8">
    <name type="scientific">Sinosporangium siamense</name>
    <dbReference type="NCBI Taxonomy" id="1367973"/>
    <lineage>
        <taxon>Bacteria</taxon>
        <taxon>Bacillati</taxon>
        <taxon>Actinomycetota</taxon>
        <taxon>Actinomycetes</taxon>
        <taxon>Streptosporangiales</taxon>
        <taxon>Streptosporangiaceae</taxon>
        <taxon>Sinosporangium</taxon>
    </lineage>
</organism>
<feature type="active site" evidence="3">
    <location>
        <position position="248"/>
    </location>
</feature>
<accession>A0A919V6B8</accession>
<reference evidence="7" key="1">
    <citation type="submission" date="2021-01" db="EMBL/GenBank/DDBJ databases">
        <title>Whole genome shotgun sequence of Sinosporangium siamense NBRC 109515.</title>
        <authorList>
            <person name="Komaki H."/>
            <person name="Tamura T."/>
        </authorList>
    </citation>
    <scope>NUCLEOTIDE SEQUENCE</scope>
    <source>
        <strain evidence="7">NBRC 109515</strain>
    </source>
</reference>
<dbReference type="PANTHER" id="PTHR11699">
    <property type="entry name" value="ALDEHYDE DEHYDROGENASE-RELATED"/>
    <property type="match status" value="1"/>
</dbReference>
<evidence type="ECO:0000256" key="5">
    <source>
        <dbReference type="SAM" id="Coils"/>
    </source>
</evidence>
<dbReference type="InterPro" id="IPR016160">
    <property type="entry name" value="Ald_DH_CS_CYS"/>
</dbReference>
<sequence>MTRRRGLNFIGGRWVPAQSGETFTRRNPADDDDVIGDFPLSSAADVHAAVRAVGEGASEWSSTSAENRARVLEKAADLLEERAAELTEELVREEGKTLPEASVEVRRTPMNLRFYAAEGLRISGRSYPAEGGGLVYTWPEPVGVVGAVTPWNFPINIPSRKLGPALAAGNGVVFKPSPVTPLLAQRLVEALVAAGVPPRALALVQGGGDAGAAVAADPRVAAVTFTGSTPAGQAVHAAVGPSRRVQLEMGGKNPVVVLPDADLEQAARIIVKGAFGLSGQACTGTSRVIAVNAVYEPLLERVTVLTEALTVGNGLGQGVDMGPLAADFQMRKFLDYVHIGREEGARLVTGGERLGDPELKSGLFVRPTIFAGLTPGMRLGREEVFGPLLGFQRAADFDEALDMANSTDYGLSSAIVTRDLGRALAFARRSQSGLVKINQPTTGMAVNVPFGGLKESSTQTFKEQAGDSMMLFYTQEKSVYVSPPD</sequence>
<dbReference type="Gene3D" id="3.40.605.10">
    <property type="entry name" value="Aldehyde Dehydrogenase, Chain A, domain 1"/>
    <property type="match status" value="1"/>
</dbReference>
<comment type="caution">
    <text evidence="7">The sequence shown here is derived from an EMBL/GenBank/DDBJ whole genome shotgun (WGS) entry which is preliminary data.</text>
</comment>
<keyword evidence="8" id="KW-1185">Reference proteome</keyword>
<dbReference type="InterPro" id="IPR016161">
    <property type="entry name" value="Ald_DH/histidinol_DH"/>
</dbReference>
<keyword evidence="2 4" id="KW-0560">Oxidoreductase</keyword>
<dbReference type="Proteomes" id="UP000606172">
    <property type="component" value="Unassembled WGS sequence"/>
</dbReference>
<dbReference type="InterPro" id="IPR015590">
    <property type="entry name" value="Aldehyde_DH_dom"/>
</dbReference>
<dbReference type="InterPro" id="IPR016163">
    <property type="entry name" value="Ald_DH_C"/>
</dbReference>
<dbReference type="PROSITE" id="PS00687">
    <property type="entry name" value="ALDEHYDE_DEHYDR_GLU"/>
    <property type="match status" value="1"/>
</dbReference>
<feature type="coiled-coil region" evidence="5">
    <location>
        <begin position="62"/>
        <end position="96"/>
    </location>
</feature>